<proteinExistence type="predicted"/>
<protein>
    <submittedName>
        <fullName evidence="1">Uncharacterized protein</fullName>
    </submittedName>
</protein>
<dbReference type="RefSeq" id="WP_251832850.1">
    <property type="nucleotide sequence ID" value="NZ_JACSPS010000001.1"/>
</dbReference>
<comment type="caution">
    <text evidence="1">The sequence shown here is derived from an EMBL/GenBank/DDBJ whole genome shotgun (WGS) entry which is preliminary data.</text>
</comment>
<evidence type="ECO:0000313" key="1">
    <source>
        <dbReference type="EMBL" id="MBD8017651.1"/>
    </source>
</evidence>
<dbReference type="EMBL" id="JACSPS010000001">
    <property type="protein sequence ID" value="MBD8017651.1"/>
    <property type="molecule type" value="Genomic_DNA"/>
</dbReference>
<sequence length="1294" mass="145772">MEPIYSILTFPQHFSEGRLHFNIVVLPRNINLRNPLPSGAPAFVDATFQFDTQIINQLDGLPLFSTVTHTETPQIAILPVNKKAVIDEVIAQMEANDGLQISENQALNKDSGARAQAQKYATKNVAIKKYLPQTYRNSFNFTSSRTKFAVTDDSYECIIKNKDRHLTDELTDRRYISWGKLVGFILRNSVLAEKAGLIYKASIPVSGDVFKKGGWLFTRFGSGSEFGTTHCAIYAARLPALKNDRTLFAPVLFPVTEIAANNATYDAVMQEAILYNDGFAKIVHANQPVNQDLLQESDTTNPPLKDIGLQLGWDDEQLTIWGNRQLRQKDELTDLPIDAPLGVFGYKVDIRKLGDSTWFSQNRVMASQDIKMQNGEVLFAQNRPFELPTEVHPSSHGNTMEEGFWLPMYFAAWNGKCMVIPDREAQEIHLLEKPRVAVSGLASTNAVNLQPKKNFHPFHQDPKQTVALRYGHDYEVRIRLMDISGGSPKLKSEPLNGGQKSVAQAHFRRNIKAGAVKISNINEFLRMQTSSLVRDTSVLENILDEDNILRIKRPDLSYPSVAYTGKYEDAGELLKNKINGISVPADPADRSQQTIGLPDPDVNSFKVLVEVKSLEMDNVLSENGREAYILWQEKTFTLPKDLAAENYDLAASIKIVYQDFHQLDLLNNYTGDEDADELLLPTSRHLRLTFIPIVDFADDDYAAKFVTSGTPLSLNAYKAAEEEPELLSPIKGGLRAFYLQPESKPEVSEHNKLKLASTKTMVNVTAPELKRLAEALDLSSHNLTLQGEPGQRVQFGVNNEIRHSLAPESGSVTLSSVNELFNRWIIAVDFSVLRDWSWQGFEPDSITVMRKVHAADTELMEIGSVQLKDTANMQMLQDADRTTTRVMFLDSIDPKKYQKNFPRELFAEYSLKLNFKNEETVTDEFETLNIQLPVTVIPHQVPKLVSAGVALTPYQYDRENYRYSDERQKYLWLEFDKAPENPRTTYYARILAYSPDPYLCRVDRELISNISEDQRFNINDEKIREIIPGMTNDFAGIGVMQELIPEEEENATRYLLPLPPGLHSASDELFGFFTYEIRVGHRKEVWATAQGRYGRPLKVNGVQHPAPELACHAVRSEIKTPIGKNKYVELSAPHASAVLNGENITAFPPNTSLWYSLYTQVMQADGESFRNILIDSGPMPYRPKKSKINDGGYIKENGNRMGTAKLSVREIGDKLEALGLPRSNSISAIAVEIFPMDNKWQLDKGAKRGSEATYIEEYLATRSTLNPLTDLLGQHRIYRSSKLTGITEVCCEDC</sequence>
<keyword evidence="2" id="KW-1185">Reference proteome</keyword>
<reference evidence="1 2" key="1">
    <citation type="submission" date="2020-08" db="EMBL/GenBank/DDBJ databases">
        <title>A Genomic Blueprint of the Chicken Gut Microbiome.</title>
        <authorList>
            <person name="Gilroy R."/>
            <person name="Ravi A."/>
            <person name="Getino M."/>
            <person name="Pursley I."/>
            <person name="Horton D.L."/>
            <person name="Alikhan N.-F."/>
            <person name="Baker D."/>
            <person name="Gharbi K."/>
            <person name="Hall N."/>
            <person name="Watson M."/>
            <person name="Adriaenssens E.M."/>
            <person name="Foster-Nyarko E."/>
            <person name="Jarju S."/>
            <person name="Secka A."/>
            <person name="Antonio M."/>
            <person name="Oren A."/>
            <person name="Chaudhuri R."/>
            <person name="La Ragione R.M."/>
            <person name="Hildebrand F."/>
            <person name="Pallen M.J."/>
        </authorList>
    </citation>
    <scope>NUCLEOTIDE SEQUENCE [LARGE SCALE GENOMIC DNA]</scope>
    <source>
        <strain evidence="1 2">Sa1CVA4</strain>
    </source>
</reference>
<name>A0ABR8WLP1_9FLAO</name>
<evidence type="ECO:0000313" key="2">
    <source>
        <dbReference type="Proteomes" id="UP000626242"/>
    </source>
</evidence>
<dbReference type="Proteomes" id="UP000626242">
    <property type="component" value="Unassembled WGS sequence"/>
</dbReference>
<accession>A0ABR8WLP1</accession>
<organism evidence="1 2">
    <name type="scientific">Kaistella pullorum</name>
    <dbReference type="NCBI Taxonomy" id="2763074"/>
    <lineage>
        <taxon>Bacteria</taxon>
        <taxon>Pseudomonadati</taxon>
        <taxon>Bacteroidota</taxon>
        <taxon>Flavobacteriia</taxon>
        <taxon>Flavobacteriales</taxon>
        <taxon>Weeksellaceae</taxon>
        <taxon>Chryseobacterium group</taxon>
        <taxon>Kaistella</taxon>
    </lineage>
</organism>
<gene>
    <name evidence="1" type="ORF">H9628_04130</name>
</gene>